<sequence>MMDLTIDKLRNSLLTEARIKNDSEIGETFISPEDIAYNLNRKECKECGKLFESEISLKKHMKEHEPEMYECSQCPYKCTEGIFMAAHMQVHIKQAEKERQAKDKEIRMKGGISKSSLIENSLMSSISLLRDAHIKSDIQIMVPPGDYSTNDDTQQDFKCNECGFTTKYYVNLAMHLQTHTEEPYKCSKCDFQCDDISDLKKHMWKHKKVKTSLTVMDPEKDALEKIFDCRVCGYTTRHKYHLVTHMRTHTGEKPYACELCEYRSSRVESVKRHMKVHNKPTYKNVRNRQKRIEQQIQQQYGNKIEADIIPLPLQIKEP</sequence>
<dbReference type="PROSITE" id="PS50157">
    <property type="entry name" value="ZINC_FINGER_C2H2_2"/>
    <property type="match status" value="4"/>
</dbReference>
<dbReference type="Pfam" id="PF00096">
    <property type="entry name" value="zf-C2H2"/>
    <property type="match status" value="2"/>
</dbReference>
<evidence type="ECO:0000256" key="2">
    <source>
        <dbReference type="ARBA" id="ARBA00006991"/>
    </source>
</evidence>
<keyword evidence="8" id="KW-0805">Transcription regulation</keyword>
<name>A0AAV2RMA6_MEGNR</name>
<dbReference type="InterPro" id="IPR013087">
    <property type="entry name" value="Znf_C2H2_type"/>
</dbReference>
<evidence type="ECO:0000313" key="14">
    <source>
        <dbReference type="EMBL" id="CAL4125589.1"/>
    </source>
</evidence>
<evidence type="ECO:0000256" key="4">
    <source>
        <dbReference type="ARBA" id="ARBA00022723"/>
    </source>
</evidence>
<evidence type="ECO:0000256" key="8">
    <source>
        <dbReference type="ARBA" id="ARBA00023015"/>
    </source>
</evidence>
<dbReference type="GO" id="GO:0008270">
    <property type="term" value="F:zinc ion binding"/>
    <property type="evidence" value="ECO:0007669"/>
    <property type="project" value="UniProtKB-KW"/>
</dbReference>
<protein>
    <recommendedName>
        <fullName evidence="13">C2H2-type domain-containing protein</fullName>
    </recommendedName>
</protein>
<keyword evidence="11" id="KW-0539">Nucleus</keyword>
<evidence type="ECO:0000256" key="3">
    <source>
        <dbReference type="ARBA" id="ARBA00007746"/>
    </source>
</evidence>
<dbReference type="EMBL" id="CAXKWB010023852">
    <property type="protein sequence ID" value="CAL4125589.1"/>
    <property type="molecule type" value="Genomic_DNA"/>
</dbReference>
<evidence type="ECO:0000313" key="15">
    <source>
        <dbReference type="Proteomes" id="UP001497623"/>
    </source>
</evidence>
<dbReference type="PANTHER" id="PTHR24379">
    <property type="entry name" value="KRAB AND ZINC FINGER DOMAIN-CONTAINING"/>
    <property type="match status" value="1"/>
</dbReference>
<comment type="subcellular location">
    <subcellularLocation>
        <location evidence="1">Nucleus</location>
    </subcellularLocation>
</comment>
<evidence type="ECO:0000256" key="9">
    <source>
        <dbReference type="ARBA" id="ARBA00023125"/>
    </source>
</evidence>
<feature type="domain" description="C2H2-type" evidence="13">
    <location>
        <begin position="157"/>
        <end position="184"/>
    </location>
</feature>
<keyword evidence="6 12" id="KW-0863">Zinc-finger</keyword>
<evidence type="ECO:0000256" key="1">
    <source>
        <dbReference type="ARBA" id="ARBA00004123"/>
    </source>
</evidence>
<reference evidence="14 15" key="1">
    <citation type="submission" date="2024-05" db="EMBL/GenBank/DDBJ databases">
        <authorList>
            <person name="Wallberg A."/>
        </authorList>
    </citation>
    <scope>NUCLEOTIDE SEQUENCE [LARGE SCALE GENOMIC DNA]</scope>
</reference>
<feature type="domain" description="C2H2-type" evidence="13">
    <location>
        <begin position="42"/>
        <end position="69"/>
    </location>
</feature>
<evidence type="ECO:0000256" key="10">
    <source>
        <dbReference type="ARBA" id="ARBA00023163"/>
    </source>
</evidence>
<feature type="domain" description="C2H2-type" evidence="13">
    <location>
        <begin position="255"/>
        <end position="282"/>
    </location>
</feature>
<dbReference type="SMART" id="SM00355">
    <property type="entry name" value="ZnF_C2H2"/>
    <property type="match status" value="6"/>
</dbReference>
<comment type="similarity">
    <text evidence="2">Belongs to the krueppel C2H2-type zinc-finger protein family.</text>
</comment>
<dbReference type="AlphaFoldDB" id="A0AAV2RMA6"/>
<dbReference type="FunFam" id="3.30.160.60:FF:000614">
    <property type="entry name" value="Zinc finger protein 142"/>
    <property type="match status" value="1"/>
</dbReference>
<dbReference type="Gene3D" id="3.30.160.60">
    <property type="entry name" value="Classic Zinc Finger"/>
    <property type="match status" value="4"/>
</dbReference>
<keyword evidence="4" id="KW-0479">Metal-binding</keyword>
<dbReference type="Proteomes" id="UP001497623">
    <property type="component" value="Unassembled WGS sequence"/>
</dbReference>
<organism evidence="14 15">
    <name type="scientific">Meganyctiphanes norvegica</name>
    <name type="common">Northern krill</name>
    <name type="synonym">Thysanopoda norvegica</name>
    <dbReference type="NCBI Taxonomy" id="48144"/>
    <lineage>
        <taxon>Eukaryota</taxon>
        <taxon>Metazoa</taxon>
        <taxon>Ecdysozoa</taxon>
        <taxon>Arthropoda</taxon>
        <taxon>Crustacea</taxon>
        <taxon>Multicrustacea</taxon>
        <taxon>Malacostraca</taxon>
        <taxon>Eumalacostraca</taxon>
        <taxon>Eucarida</taxon>
        <taxon>Euphausiacea</taxon>
        <taxon>Euphausiidae</taxon>
        <taxon>Meganyctiphanes</taxon>
    </lineage>
</organism>
<comment type="similarity">
    <text evidence="3">Belongs to the hunchback C2H2-type zinc-finger protein family.</text>
</comment>
<dbReference type="PROSITE" id="PS00028">
    <property type="entry name" value="ZINC_FINGER_C2H2_1"/>
    <property type="match status" value="3"/>
</dbReference>
<keyword evidence="7" id="KW-0862">Zinc</keyword>
<keyword evidence="10" id="KW-0804">Transcription</keyword>
<evidence type="ECO:0000256" key="11">
    <source>
        <dbReference type="ARBA" id="ARBA00023242"/>
    </source>
</evidence>
<dbReference type="GO" id="GO:0003690">
    <property type="term" value="F:double-stranded DNA binding"/>
    <property type="evidence" value="ECO:0007669"/>
    <property type="project" value="UniProtKB-ARBA"/>
</dbReference>
<evidence type="ECO:0000256" key="6">
    <source>
        <dbReference type="ARBA" id="ARBA00022771"/>
    </source>
</evidence>
<evidence type="ECO:0000256" key="5">
    <source>
        <dbReference type="ARBA" id="ARBA00022737"/>
    </source>
</evidence>
<keyword evidence="15" id="KW-1185">Reference proteome</keyword>
<accession>A0AAV2RMA6</accession>
<evidence type="ECO:0000256" key="12">
    <source>
        <dbReference type="PROSITE-ProRule" id="PRU00042"/>
    </source>
</evidence>
<dbReference type="Pfam" id="PF13912">
    <property type="entry name" value="zf-C2H2_6"/>
    <property type="match status" value="1"/>
</dbReference>
<keyword evidence="9" id="KW-0238">DNA-binding</keyword>
<evidence type="ECO:0000256" key="7">
    <source>
        <dbReference type="ARBA" id="ARBA00022833"/>
    </source>
</evidence>
<feature type="domain" description="C2H2-type" evidence="13">
    <location>
        <begin position="227"/>
        <end position="254"/>
    </location>
</feature>
<comment type="caution">
    <text evidence="14">The sequence shown here is derived from an EMBL/GenBank/DDBJ whole genome shotgun (WGS) entry which is preliminary data.</text>
</comment>
<dbReference type="PANTHER" id="PTHR24379:SF121">
    <property type="entry name" value="C2H2-TYPE DOMAIN-CONTAINING PROTEIN"/>
    <property type="match status" value="1"/>
</dbReference>
<feature type="non-terminal residue" evidence="14">
    <location>
        <position position="318"/>
    </location>
</feature>
<dbReference type="GO" id="GO:0005634">
    <property type="term" value="C:nucleus"/>
    <property type="evidence" value="ECO:0007669"/>
    <property type="project" value="UniProtKB-SubCell"/>
</dbReference>
<proteinExistence type="inferred from homology"/>
<keyword evidence="5" id="KW-0677">Repeat</keyword>
<dbReference type="FunFam" id="3.30.160.60:FF:001370">
    <property type="entry name" value="Zinc finger protein"/>
    <property type="match status" value="1"/>
</dbReference>
<evidence type="ECO:0000259" key="13">
    <source>
        <dbReference type="PROSITE" id="PS50157"/>
    </source>
</evidence>
<gene>
    <name evidence="14" type="ORF">MNOR_LOCUS25234</name>
</gene>
<dbReference type="SUPFAM" id="SSF57667">
    <property type="entry name" value="beta-beta-alpha zinc fingers"/>
    <property type="match status" value="3"/>
</dbReference>
<dbReference type="InterPro" id="IPR036236">
    <property type="entry name" value="Znf_C2H2_sf"/>
</dbReference>